<dbReference type="Proteomes" id="UP000001593">
    <property type="component" value="Unassembled WGS sequence"/>
</dbReference>
<keyword evidence="2" id="KW-0507">mRNA processing</keyword>
<dbReference type="InterPro" id="IPR003107">
    <property type="entry name" value="HAT"/>
</dbReference>
<keyword evidence="3" id="KW-0677">Repeat</keyword>
<dbReference type="PANTHER" id="PTHR17204">
    <property type="entry name" value="PRE-MRNA PROCESSING PROTEIN PRP39-RELATED"/>
    <property type="match status" value="1"/>
</dbReference>
<dbReference type="STRING" id="45351.A7S096"/>
<reference evidence="6 7" key="1">
    <citation type="journal article" date="2007" name="Science">
        <title>Sea anemone genome reveals ancestral eumetazoan gene repertoire and genomic organization.</title>
        <authorList>
            <person name="Putnam N.H."/>
            <person name="Srivastava M."/>
            <person name="Hellsten U."/>
            <person name="Dirks B."/>
            <person name="Chapman J."/>
            <person name="Salamov A."/>
            <person name="Terry A."/>
            <person name="Shapiro H."/>
            <person name="Lindquist E."/>
            <person name="Kapitonov V.V."/>
            <person name="Jurka J."/>
            <person name="Genikhovich G."/>
            <person name="Grigoriev I.V."/>
            <person name="Lucas S.M."/>
            <person name="Steele R.E."/>
            <person name="Finnerty J.R."/>
            <person name="Technau U."/>
            <person name="Martindale M.Q."/>
            <person name="Rokhsar D.S."/>
        </authorList>
    </citation>
    <scope>NUCLEOTIDE SEQUENCE [LARGE SCALE GENOMIC DNA]</scope>
    <source>
        <strain evidence="7">CH2 X CH6</strain>
    </source>
</reference>
<accession>A7S096</accession>
<dbReference type="KEGG" id="nve:5514698"/>
<dbReference type="OMA" id="KHSREMI"/>
<dbReference type="InterPro" id="IPR011990">
    <property type="entry name" value="TPR-like_helical_dom_sf"/>
</dbReference>
<feature type="non-terminal residue" evidence="6">
    <location>
        <position position="1"/>
    </location>
</feature>
<evidence type="ECO:0000256" key="4">
    <source>
        <dbReference type="ARBA" id="ARBA00023187"/>
    </source>
</evidence>
<dbReference type="GO" id="GO:0006397">
    <property type="term" value="P:mRNA processing"/>
    <property type="evidence" value="ECO:0007669"/>
    <property type="project" value="UniProtKB-KW"/>
</dbReference>
<dbReference type="AlphaFoldDB" id="A7S096"/>
<feature type="non-terminal residue" evidence="6">
    <location>
        <position position="140"/>
    </location>
</feature>
<keyword evidence="5" id="KW-0539">Nucleus</keyword>
<dbReference type="EMBL" id="DS469560">
    <property type="protein sequence ID" value="EDO42839.1"/>
    <property type="molecule type" value="Genomic_DNA"/>
</dbReference>
<dbReference type="GO" id="GO:0008380">
    <property type="term" value="P:RNA splicing"/>
    <property type="evidence" value="ECO:0007669"/>
    <property type="project" value="UniProtKB-KW"/>
</dbReference>
<evidence type="ECO:0008006" key="8">
    <source>
        <dbReference type="Google" id="ProtNLM"/>
    </source>
</evidence>
<sequence>LETNPYNYQSHIQLINLLSSSGDLERLRQARENMSKSFPLTEELWLSWIEDELPLACIPDHRETVKSLFDRGVQDYQSVKLWIQYCQFMMDNMETDQGLESVRATFEKALTSAGLHVTEGSSIWDGFREFETTILDSFEV</sequence>
<dbReference type="SUPFAM" id="SSF48452">
    <property type="entry name" value="TPR-like"/>
    <property type="match status" value="1"/>
</dbReference>
<dbReference type="PANTHER" id="PTHR17204:SF25">
    <property type="entry name" value="RRM DOMAIN-CONTAINING PROTEIN"/>
    <property type="match status" value="1"/>
</dbReference>
<keyword evidence="7" id="KW-1185">Reference proteome</keyword>
<organism evidence="6 7">
    <name type="scientific">Nematostella vectensis</name>
    <name type="common">Starlet sea anemone</name>
    <dbReference type="NCBI Taxonomy" id="45351"/>
    <lineage>
        <taxon>Eukaryota</taxon>
        <taxon>Metazoa</taxon>
        <taxon>Cnidaria</taxon>
        <taxon>Anthozoa</taxon>
        <taxon>Hexacorallia</taxon>
        <taxon>Actiniaria</taxon>
        <taxon>Edwardsiidae</taxon>
        <taxon>Nematostella</taxon>
    </lineage>
</organism>
<dbReference type="PhylomeDB" id="A7S096"/>
<dbReference type="Pfam" id="PF23240">
    <property type="entry name" value="HAT_PRP39_N"/>
    <property type="match status" value="1"/>
</dbReference>
<keyword evidence="4" id="KW-0508">mRNA splicing</keyword>
<evidence type="ECO:0000256" key="5">
    <source>
        <dbReference type="ARBA" id="ARBA00023242"/>
    </source>
</evidence>
<evidence type="ECO:0000313" key="7">
    <source>
        <dbReference type="Proteomes" id="UP000001593"/>
    </source>
</evidence>
<protein>
    <recommendedName>
        <fullName evidence="8">Squamous cell carcinoma antigen recognized by T-cells 3</fullName>
    </recommendedName>
</protein>
<evidence type="ECO:0000313" key="6">
    <source>
        <dbReference type="EMBL" id="EDO42839.1"/>
    </source>
</evidence>
<dbReference type="InParanoid" id="A7S096"/>
<dbReference type="Gene3D" id="1.25.40.10">
    <property type="entry name" value="Tetratricopeptide repeat domain"/>
    <property type="match status" value="1"/>
</dbReference>
<evidence type="ECO:0000256" key="2">
    <source>
        <dbReference type="ARBA" id="ARBA00022664"/>
    </source>
</evidence>
<evidence type="ECO:0000256" key="3">
    <source>
        <dbReference type="ARBA" id="ARBA00022737"/>
    </source>
</evidence>
<dbReference type="GO" id="GO:0005634">
    <property type="term" value="C:nucleus"/>
    <property type="evidence" value="ECO:0007669"/>
    <property type="project" value="UniProtKB-SubCell"/>
</dbReference>
<dbReference type="eggNOG" id="KOG0128">
    <property type="taxonomic scope" value="Eukaryota"/>
</dbReference>
<gene>
    <name evidence="6" type="ORF">NEMVEDRAFT_v1g27281</name>
</gene>
<comment type="subcellular location">
    <subcellularLocation>
        <location evidence="1">Nucleus</location>
    </subcellularLocation>
</comment>
<dbReference type="SMART" id="SM00386">
    <property type="entry name" value="HAT"/>
    <property type="match status" value="3"/>
</dbReference>
<proteinExistence type="predicted"/>
<name>A7S096_NEMVE</name>
<evidence type="ECO:0000256" key="1">
    <source>
        <dbReference type="ARBA" id="ARBA00004123"/>
    </source>
</evidence>
<dbReference type="HOGENOM" id="CLU_128549_0_0_1"/>